<organism evidence="4 5">
    <name type="scientific">Ampelomyces quisqualis</name>
    <name type="common">Powdery mildew agent</name>
    <dbReference type="NCBI Taxonomy" id="50730"/>
    <lineage>
        <taxon>Eukaryota</taxon>
        <taxon>Fungi</taxon>
        <taxon>Dikarya</taxon>
        <taxon>Ascomycota</taxon>
        <taxon>Pezizomycotina</taxon>
        <taxon>Dothideomycetes</taxon>
        <taxon>Pleosporomycetidae</taxon>
        <taxon>Pleosporales</taxon>
        <taxon>Pleosporineae</taxon>
        <taxon>Phaeosphaeriaceae</taxon>
        <taxon>Ampelomyces</taxon>
    </lineage>
</organism>
<dbReference type="PRINTS" id="PR00625">
    <property type="entry name" value="JDOMAIN"/>
</dbReference>
<dbReference type="OrthoDB" id="442087at2759"/>
<feature type="region of interest" description="Disordered" evidence="2">
    <location>
        <begin position="80"/>
        <end position="108"/>
    </location>
</feature>
<dbReference type="PANTHER" id="PTHR24074">
    <property type="entry name" value="CO-CHAPERONE PROTEIN DJLA"/>
    <property type="match status" value="1"/>
</dbReference>
<sequence>MSVTTFYETLGLAPSAAPEVIRAAYKALALICHPDKTLHLTAEDRASHAAVFNGVQAAYDVLGNPSLKAAYDAELACRSKKLKHSPPTPPPSEASSTPSRKTTVKMTTPEEKIAMRAKARESINHLRIKRAERDAQDAELDTAGLKDMVRTWDQLLNDNRDDPAMRAHCQIRLHEYENKVFEREQQHREWLAKLATAKTPPATRTHRASFTAPLSSSPVRSTRRAVERKHADAERIAAAAVRAEARAIEKAQREAARQAHLDKKAAAVRAEKDKLKAKADLIAQQDAERIAKARAKAGAAPRGTVGALVVGDHAPAMTGRPHNTVRMQPPTTKKYTACNGCDEGHDSFREWRKCNAQVKDMG</sequence>
<dbReference type="InterPro" id="IPR018253">
    <property type="entry name" value="DnaJ_domain_CS"/>
</dbReference>
<evidence type="ECO:0000313" key="4">
    <source>
        <dbReference type="EMBL" id="KAF1915382.1"/>
    </source>
</evidence>
<protein>
    <recommendedName>
        <fullName evidence="3">J domain-containing protein</fullName>
    </recommendedName>
</protein>
<dbReference type="CDD" id="cd06257">
    <property type="entry name" value="DnaJ"/>
    <property type="match status" value="1"/>
</dbReference>
<feature type="region of interest" description="Disordered" evidence="2">
    <location>
        <begin position="198"/>
        <end position="222"/>
    </location>
</feature>
<dbReference type="Proteomes" id="UP000800096">
    <property type="component" value="Unassembled WGS sequence"/>
</dbReference>
<dbReference type="PROSITE" id="PS00636">
    <property type="entry name" value="DNAJ_1"/>
    <property type="match status" value="1"/>
</dbReference>
<dbReference type="PROSITE" id="PS50076">
    <property type="entry name" value="DNAJ_2"/>
    <property type="match status" value="1"/>
</dbReference>
<feature type="domain" description="J" evidence="3">
    <location>
        <begin position="5"/>
        <end position="75"/>
    </location>
</feature>
<name>A0A6A5QJ33_AMPQU</name>
<keyword evidence="1" id="KW-0175">Coiled coil</keyword>
<dbReference type="SUPFAM" id="SSF46565">
    <property type="entry name" value="Chaperone J-domain"/>
    <property type="match status" value="1"/>
</dbReference>
<dbReference type="InterPro" id="IPR050817">
    <property type="entry name" value="DjlA_DnaK_co-chaperone"/>
</dbReference>
<proteinExistence type="predicted"/>
<gene>
    <name evidence="4" type="ORF">BDU57DRAFT_271593</name>
</gene>
<dbReference type="SMART" id="SM00271">
    <property type="entry name" value="DnaJ"/>
    <property type="match status" value="1"/>
</dbReference>
<accession>A0A6A5QJ33</accession>
<dbReference type="Gene3D" id="1.10.287.110">
    <property type="entry name" value="DnaJ domain"/>
    <property type="match status" value="1"/>
</dbReference>
<dbReference type="AlphaFoldDB" id="A0A6A5QJ33"/>
<evidence type="ECO:0000259" key="3">
    <source>
        <dbReference type="PROSITE" id="PS50076"/>
    </source>
</evidence>
<dbReference type="InterPro" id="IPR001623">
    <property type="entry name" value="DnaJ_domain"/>
</dbReference>
<feature type="coiled-coil region" evidence="1">
    <location>
        <begin position="258"/>
        <end position="285"/>
    </location>
</feature>
<keyword evidence="5" id="KW-1185">Reference proteome</keyword>
<evidence type="ECO:0000256" key="1">
    <source>
        <dbReference type="SAM" id="Coils"/>
    </source>
</evidence>
<evidence type="ECO:0000313" key="5">
    <source>
        <dbReference type="Proteomes" id="UP000800096"/>
    </source>
</evidence>
<dbReference type="Pfam" id="PF00226">
    <property type="entry name" value="DnaJ"/>
    <property type="match status" value="1"/>
</dbReference>
<dbReference type="EMBL" id="ML979136">
    <property type="protein sequence ID" value="KAF1915382.1"/>
    <property type="molecule type" value="Genomic_DNA"/>
</dbReference>
<dbReference type="InterPro" id="IPR036869">
    <property type="entry name" value="J_dom_sf"/>
</dbReference>
<evidence type="ECO:0000256" key="2">
    <source>
        <dbReference type="SAM" id="MobiDB-lite"/>
    </source>
</evidence>
<reference evidence="4" key="1">
    <citation type="journal article" date="2020" name="Stud. Mycol.">
        <title>101 Dothideomycetes genomes: a test case for predicting lifestyles and emergence of pathogens.</title>
        <authorList>
            <person name="Haridas S."/>
            <person name="Albert R."/>
            <person name="Binder M."/>
            <person name="Bloem J."/>
            <person name="Labutti K."/>
            <person name="Salamov A."/>
            <person name="Andreopoulos B."/>
            <person name="Baker S."/>
            <person name="Barry K."/>
            <person name="Bills G."/>
            <person name="Bluhm B."/>
            <person name="Cannon C."/>
            <person name="Castanera R."/>
            <person name="Culley D."/>
            <person name="Daum C."/>
            <person name="Ezra D."/>
            <person name="Gonzalez J."/>
            <person name="Henrissat B."/>
            <person name="Kuo A."/>
            <person name="Liang C."/>
            <person name="Lipzen A."/>
            <person name="Lutzoni F."/>
            <person name="Magnuson J."/>
            <person name="Mondo S."/>
            <person name="Nolan M."/>
            <person name="Ohm R."/>
            <person name="Pangilinan J."/>
            <person name="Park H.-J."/>
            <person name="Ramirez L."/>
            <person name="Alfaro M."/>
            <person name="Sun H."/>
            <person name="Tritt A."/>
            <person name="Yoshinaga Y."/>
            <person name="Zwiers L.-H."/>
            <person name="Turgeon B."/>
            <person name="Goodwin S."/>
            <person name="Spatafora J."/>
            <person name="Crous P."/>
            <person name="Grigoriev I."/>
        </authorList>
    </citation>
    <scope>NUCLEOTIDE SEQUENCE</scope>
    <source>
        <strain evidence="4">HMLAC05119</strain>
    </source>
</reference>